<reference evidence="1 2" key="1">
    <citation type="journal article" date="2019" name="Sci. Rep.">
        <title>Orb-weaving spider Araneus ventricosus genome elucidates the spidroin gene catalogue.</title>
        <authorList>
            <person name="Kono N."/>
            <person name="Nakamura H."/>
            <person name="Ohtoshi R."/>
            <person name="Moran D.A.P."/>
            <person name="Shinohara A."/>
            <person name="Yoshida Y."/>
            <person name="Fujiwara M."/>
            <person name="Mori M."/>
            <person name="Tomita M."/>
            <person name="Arakawa K."/>
        </authorList>
    </citation>
    <scope>NUCLEOTIDE SEQUENCE [LARGE SCALE GENOMIC DNA]</scope>
</reference>
<keyword evidence="2" id="KW-1185">Reference proteome</keyword>
<dbReference type="Proteomes" id="UP000499080">
    <property type="component" value="Unassembled WGS sequence"/>
</dbReference>
<evidence type="ECO:0000313" key="2">
    <source>
        <dbReference type="Proteomes" id="UP000499080"/>
    </source>
</evidence>
<organism evidence="1 2">
    <name type="scientific">Araneus ventricosus</name>
    <name type="common">Orbweaver spider</name>
    <name type="synonym">Epeira ventricosa</name>
    <dbReference type="NCBI Taxonomy" id="182803"/>
    <lineage>
        <taxon>Eukaryota</taxon>
        <taxon>Metazoa</taxon>
        <taxon>Ecdysozoa</taxon>
        <taxon>Arthropoda</taxon>
        <taxon>Chelicerata</taxon>
        <taxon>Arachnida</taxon>
        <taxon>Araneae</taxon>
        <taxon>Araneomorphae</taxon>
        <taxon>Entelegynae</taxon>
        <taxon>Araneoidea</taxon>
        <taxon>Araneidae</taxon>
        <taxon>Araneus</taxon>
    </lineage>
</organism>
<comment type="caution">
    <text evidence="1">The sequence shown here is derived from an EMBL/GenBank/DDBJ whole genome shotgun (WGS) entry which is preliminary data.</text>
</comment>
<dbReference type="AlphaFoldDB" id="A0A4Y2K1J1"/>
<gene>
    <name evidence="1" type="ORF">AVEN_173038_1</name>
</gene>
<name>A0A4Y2K1J1_ARAVE</name>
<evidence type="ECO:0000313" key="1">
    <source>
        <dbReference type="EMBL" id="GBM96271.1"/>
    </source>
</evidence>
<sequence>MCLSNFASKEENMHSCPKNHVTANTVKILIVTNEAQRFSESFGSPNVKVAILDRSGGQKANLIIIMSIALGPECTPSYSSYCNKERSYCISLGKVTWEVQTTVGRYACVNWLLQV</sequence>
<dbReference type="EMBL" id="BGPR01004130">
    <property type="protein sequence ID" value="GBM96271.1"/>
    <property type="molecule type" value="Genomic_DNA"/>
</dbReference>
<proteinExistence type="predicted"/>
<protein>
    <submittedName>
        <fullName evidence="1">Uncharacterized protein</fullName>
    </submittedName>
</protein>
<accession>A0A4Y2K1J1</accession>